<dbReference type="AlphaFoldDB" id="A0A516SAL6"/>
<reference evidence="2" key="1">
    <citation type="submission" date="2019-07" db="EMBL/GenBank/DDBJ databases">
        <title>Chitinimonas sp. nov., isolated from Ny-Alesund, arctica soil.</title>
        <authorList>
            <person name="Xu Q."/>
            <person name="Peng F."/>
        </authorList>
    </citation>
    <scope>NUCLEOTIDE SEQUENCE [LARGE SCALE GENOMIC DNA]</scope>
    <source>
        <strain evidence="2">R3-44</strain>
    </source>
</reference>
<accession>A0A516SAL6</accession>
<evidence type="ECO:0000313" key="2">
    <source>
        <dbReference type="Proteomes" id="UP000317550"/>
    </source>
</evidence>
<dbReference type="RefSeq" id="WP_143856111.1">
    <property type="nucleotide sequence ID" value="NZ_CP041730.1"/>
</dbReference>
<protein>
    <submittedName>
        <fullName evidence="1">Uncharacterized protein</fullName>
    </submittedName>
</protein>
<gene>
    <name evidence="1" type="ORF">FNU76_01785</name>
</gene>
<organism evidence="1 2">
    <name type="scientific">Chitinimonas arctica</name>
    <dbReference type="NCBI Taxonomy" id="2594795"/>
    <lineage>
        <taxon>Bacteria</taxon>
        <taxon>Pseudomonadati</taxon>
        <taxon>Pseudomonadota</taxon>
        <taxon>Betaproteobacteria</taxon>
        <taxon>Neisseriales</taxon>
        <taxon>Chitinibacteraceae</taxon>
        <taxon>Chitinimonas</taxon>
    </lineage>
</organism>
<evidence type="ECO:0000313" key="1">
    <source>
        <dbReference type="EMBL" id="QDQ25186.1"/>
    </source>
</evidence>
<keyword evidence="2" id="KW-1185">Reference proteome</keyword>
<proteinExistence type="predicted"/>
<sequence length="265" mass="30105">MLRAFLFRIEEVQSWITHKMKQERKVSPLNKSKVVNPLIVRFMKANAMILLSASSALLHASSTPSSNDSIDYLNSNGDTPKTIPTLAERVSCSKNVIYAEMLEVIEPIDKQKQGAADDYSPSEPEIVYARFKVLEALRADAIKSGDEVTLKIPYSALRYAERGLPRSGGFPTYEKIMSPFKAIYEKKQVYFLGDKQADGWISEPNGTKQKFKYFEFSVPFWYGTLPIKQKSEIVNELAKQDNAGQKRDCKQYLGRLNKEIKLFAL</sequence>
<dbReference type="Proteomes" id="UP000317550">
    <property type="component" value="Chromosome"/>
</dbReference>
<name>A0A516SAL6_9NEIS</name>
<dbReference type="EMBL" id="CP041730">
    <property type="protein sequence ID" value="QDQ25186.1"/>
    <property type="molecule type" value="Genomic_DNA"/>
</dbReference>
<dbReference type="KEGG" id="cari:FNU76_01785"/>